<dbReference type="PROSITE" id="PS50895">
    <property type="entry name" value="SURF1"/>
    <property type="match status" value="1"/>
</dbReference>
<evidence type="ECO:0000256" key="5">
    <source>
        <dbReference type="ARBA" id="ARBA00023136"/>
    </source>
</evidence>
<dbReference type="GO" id="GO:0005886">
    <property type="term" value="C:plasma membrane"/>
    <property type="evidence" value="ECO:0007669"/>
    <property type="project" value="UniProtKB-SubCell"/>
</dbReference>
<comment type="similarity">
    <text evidence="2 6">Belongs to the SURF1 family.</text>
</comment>
<dbReference type="Pfam" id="PF02104">
    <property type="entry name" value="SURF1"/>
    <property type="match status" value="1"/>
</dbReference>
<accession>A0A3A5HAS1</accession>
<evidence type="ECO:0000256" key="2">
    <source>
        <dbReference type="ARBA" id="ARBA00007165"/>
    </source>
</evidence>
<evidence type="ECO:0000313" key="7">
    <source>
        <dbReference type="EMBL" id="RJS47161.1"/>
    </source>
</evidence>
<evidence type="ECO:0000256" key="1">
    <source>
        <dbReference type="ARBA" id="ARBA00004370"/>
    </source>
</evidence>
<keyword evidence="6" id="KW-1003">Cell membrane</keyword>
<dbReference type="OrthoDB" id="9807214at2"/>
<dbReference type="CDD" id="cd06662">
    <property type="entry name" value="SURF1"/>
    <property type="match status" value="1"/>
</dbReference>
<dbReference type="PANTHER" id="PTHR23427">
    <property type="entry name" value="SURFEIT LOCUS PROTEIN"/>
    <property type="match status" value="1"/>
</dbReference>
<dbReference type="EMBL" id="QYRP01000002">
    <property type="protein sequence ID" value="RJS47161.1"/>
    <property type="molecule type" value="Genomic_DNA"/>
</dbReference>
<keyword evidence="8" id="KW-1185">Reference proteome</keyword>
<dbReference type="Proteomes" id="UP000276542">
    <property type="component" value="Unassembled WGS sequence"/>
</dbReference>
<comment type="caution">
    <text evidence="7">The sequence shown here is derived from an EMBL/GenBank/DDBJ whole genome shotgun (WGS) entry which is preliminary data.</text>
</comment>
<dbReference type="AlphaFoldDB" id="A0A3A5HAS1"/>
<evidence type="ECO:0000313" key="8">
    <source>
        <dbReference type="Proteomes" id="UP000276542"/>
    </source>
</evidence>
<dbReference type="InterPro" id="IPR045214">
    <property type="entry name" value="Surf1/Surf4"/>
</dbReference>
<feature type="transmembrane region" description="Helical" evidence="6">
    <location>
        <begin position="12"/>
        <end position="30"/>
    </location>
</feature>
<feature type="transmembrane region" description="Helical" evidence="6">
    <location>
        <begin position="221"/>
        <end position="239"/>
    </location>
</feature>
<sequence>MRSLSFLVSRRWVLFAIIVGLLAYVAWWLGEWQFHRLEDRRDRNAVIERNESASAVPVSTVLSTSRSVPASAEWTRITATGTYDVEHTVQVRYRTYEGNSGVEVVVPLVTSSGTAVLIDRGWLATDTATAQLADIPDPPTGTVTVTGWARADATGESTAVSGEGGAVSTRAISSRTIAAETGLTTYQGFVQLDKESPEPATALRAGELPDLGNGPHFFYGLQWWFFGVLAIFGFGYLAYDEWRILTARKAPRRQG</sequence>
<evidence type="ECO:0000256" key="6">
    <source>
        <dbReference type="RuleBase" id="RU363076"/>
    </source>
</evidence>
<evidence type="ECO:0000256" key="4">
    <source>
        <dbReference type="ARBA" id="ARBA00022989"/>
    </source>
</evidence>
<dbReference type="PANTHER" id="PTHR23427:SF2">
    <property type="entry name" value="SURFEIT LOCUS PROTEIN 1"/>
    <property type="match status" value="1"/>
</dbReference>
<comment type="subcellular location">
    <subcellularLocation>
        <location evidence="6">Cell membrane</location>
        <topology evidence="6">Multi-pass membrane protein</topology>
    </subcellularLocation>
    <subcellularLocation>
        <location evidence="1">Membrane</location>
    </subcellularLocation>
</comment>
<reference evidence="8" key="1">
    <citation type="submission" date="2018-09" db="EMBL/GenBank/DDBJ databases">
        <authorList>
            <person name="Zhu H."/>
        </authorList>
    </citation>
    <scope>NUCLEOTIDE SEQUENCE [LARGE SCALE GENOMIC DNA]</scope>
    <source>
        <strain evidence="8">K1W22B-1</strain>
    </source>
</reference>
<evidence type="ECO:0000256" key="3">
    <source>
        <dbReference type="ARBA" id="ARBA00022692"/>
    </source>
</evidence>
<keyword evidence="3 6" id="KW-0812">Transmembrane</keyword>
<proteinExistence type="inferred from homology"/>
<keyword evidence="4 6" id="KW-1133">Transmembrane helix</keyword>
<organism evidence="7 8">
    <name type="scientific">Nocardioides cavernaquae</name>
    <dbReference type="NCBI Taxonomy" id="2321396"/>
    <lineage>
        <taxon>Bacteria</taxon>
        <taxon>Bacillati</taxon>
        <taxon>Actinomycetota</taxon>
        <taxon>Actinomycetes</taxon>
        <taxon>Propionibacteriales</taxon>
        <taxon>Nocardioidaceae</taxon>
        <taxon>Nocardioides</taxon>
    </lineage>
</organism>
<dbReference type="RefSeq" id="WP_120061131.1">
    <property type="nucleotide sequence ID" value="NZ_QYRP01000002.1"/>
</dbReference>
<keyword evidence="5 6" id="KW-0472">Membrane</keyword>
<gene>
    <name evidence="7" type="ORF">D4739_13635</name>
</gene>
<dbReference type="InterPro" id="IPR002994">
    <property type="entry name" value="Surf1/Shy1"/>
</dbReference>
<name>A0A3A5HAS1_9ACTN</name>
<protein>
    <recommendedName>
        <fullName evidence="6">SURF1-like protein</fullName>
    </recommendedName>
</protein>